<name>A0A086A8C4_9FLAO</name>
<dbReference type="STRING" id="445961.IW15_09165"/>
<keyword evidence="1" id="KW-0732">Signal</keyword>
<dbReference type="InterPro" id="IPR045497">
    <property type="entry name" value="DUF6438"/>
</dbReference>
<dbReference type="Pfam" id="PF20033">
    <property type="entry name" value="DUF6438"/>
    <property type="match status" value="1"/>
</dbReference>
<reference evidence="3 4" key="1">
    <citation type="submission" date="2014-07" db="EMBL/GenBank/DDBJ databases">
        <title>Genome of Chryseobacterium soli DSM 19298.</title>
        <authorList>
            <person name="Stropko S.J."/>
            <person name="Pipes S.E."/>
            <person name="Newman J."/>
        </authorList>
    </citation>
    <scope>NUCLEOTIDE SEQUENCE [LARGE SCALE GENOMIC DNA]</scope>
    <source>
        <strain evidence="3 4">DSM 19298</strain>
    </source>
</reference>
<evidence type="ECO:0000256" key="1">
    <source>
        <dbReference type="SAM" id="SignalP"/>
    </source>
</evidence>
<feature type="chain" id="PRO_5001802237" description="DUF6438 domain-containing protein" evidence="1">
    <location>
        <begin position="21"/>
        <end position="164"/>
    </location>
</feature>
<keyword evidence="4" id="KW-1185">Reference proteome</keyword>
<sequence>MKYLFSLFAFVLLFSCTSQNSSVKSPYSTIEYQAGACFGFCPIFKMTINSDRTAVLEAEHYNFSKSTSKDEVSKEREGTFTTTIKEVDYKKLVALLNDLNVKNLQDKYGSHNITDLSTAYLRIKFEDGASKNVEDYGKRGSEKLTKVYQFFEALKHNQQWTKVK</sequence>
<feature type="domain" description="DUF6438" evidence="2">
    <location>
        <begin position="29"/>
        <end position="154"/>
    </location>
</feature>
<accession>A0A086A8C4</accession>
<dbReference type="EMBL" id="JPRH01000003">
    <property type="protein sequence ID" value="KFF12938.1"/>
    <property type="molecule type" value="Genomic_DNA"/>
</dbReference>
<dbReference type="PROSITE" id="PS51257">
    <property type="entry name" value="PROKAR_LIPOPROTEIN"/>
    <property type="match status" value="1"/>
</dbReference>
<organism evidence="3 4">
    <name type="scientific">Chryseobacterium soli</name>
    <dbReference type="NCBI Taxonomy" id="445961"/>
    <lineage>
        <taxon>Bacteria</taxon>
        <taxon>Pseudomonadati</taxon>
        <taxon>Bacteroidota</taxon>
        <taxon>Flavobacteriia</taxon>
        <taxon>Flavobacteriales</taxon>
        <taxon>Weeksellaceae</taxon>
        <taxon>Chryseobacterium group</taxon>
        <taxon>Chryseobacterium</taxon>
    </lineage>
</organism>
<dbReference type="OrthoDB" id="7172369at2"/>
<evidence type="ECO:0000313" key="4">
    <source>
        <dbReference type="Proteomes" id="UP000028705"/>
    </source>
</evidence>
<dbReference type="eggNOG" id="ENOG503319I">
    <property type="taxonomic scope" value="Bacteria"/>
</dbReference>
<dbReference type="AlphaFoldDB" id="A0A086A8C4"/>
<dbReference type="Proteomes" id="UP000028705">
    <property type="component" value="Unassembled WGS sequence"/>
</dbReference>
<feature type="signal peptide" evidence="1">
    <location>
        <begin position="1"/>
        <end position="20"/>
    </location>
</feature>
<gene>
    <name evidence="3" type="ORF">IW15_09165</name>
</gene>
<comment type="caution">
    <text evidence="3">The sequence shown here is derived from an EMBL/GenBank/DDBJ whole genome shotgun (WGS) entry which is preliminary data.</text>
</comment>
<protein>
    <recommendedName>
        <fullName evidence="2">DUF6438 domain-containing protein</fullName>
    </recommendedName>
</protein>
<proteinExistence type="predicted"/>
<evidence type="ECO:0000259" key="2">
    <source>
        <dbReference type="Pfam" id="PF20033"/>
    </source>
</evidence>
<evidence type="ECO:0000313" key="3">
    <source>
        <dbReference type="EMBL" id="KFF12938.1"/>
    </source>
</evidence>
<dbReference type="RefSeq" id="WP_034710668.1">
    <property type="nucleotide sequence ID" value="NZ_JPRH01000003.1"/>
</dbReference>